<evidence type="ECO:0000313" key="2">
    <source>
        <dbReference type="EMBL" id="KDQ21238.1"/>
    </source>
</evidence>
<evidence type="ECO:0000313" key="3">
    <source>
        <dbReference type="Proteomes" id="UP000027195"/>
    </source>
</evidence>
<sequence length="116" mass="12702">MVPLWLLERGLGRASMLQMASLPLSCLPLLRSSIRLPPTPSNCAITNVALPITVRHNRLGHANYKSIARMASHNVARDITITLSSSSHNEGDHRVFGKQTKTAIPKPHGGRIPKPR</sequence>
<proteinExistence type="predicted"/>
<name>A0A067MZR7_BOTB1</name>
<gene>
    <name evidence="2" type="ORF">BOTBODRAFT_196340</name>
</gene>
<organism evidence="2 3">
    <name type="scientific">Botryobasidium botryosum (strain FD-172 SS1)</name>
    <dbReference type="NCBI Taxonomy" id="930990"/>
    <lineage>
        <taxon>Eukaryota</taxon>
        <taxon>Fungi</taxon>
        <taxon>Dikarya</taxon>
        <taxon>Basidiomycota</taxon>
        <taxon>Agaricomycotina</taxon>
        <taxon>Agaricomycetes</taxon>
        <taxon>Cantharellales</taxon>
        <taxon>Botryobasidiaceae</taxon>
        <taxon>Botryobasidium</taxon>
    </lineage>
</organism>
<feature type="region of interest" description="Disordered" evidence="1">
    <location>
        <begin position="85"/>
        <end position="116"/>
    </location>
</feature>
<keyword evidence="3" id="KW-1185">Reference proteome</keyword>
<dbReference type="AlphaFoldDB" id="A0A067MZR7"/>
<evidence type="ECO:0008006" key="4">
    <source>
        <dbReference type="Google" id="ProtNLM"/>
    </source>
</evidence>
<evidence type="ECO:0000256" key="1">
    <source>
        <dbReference type="SAM" id="MobiDB-lite"/>
    </source>
</evidence>
<reference evidence="3" key="1">
    <citation type="journal article" date="2014" name="Proc. Natl. Acad. Sci. U.S.A.">
        <title>Extensive sampling of basidiomycete genomes demonstrates inadequacy of the white-rot/brown-rot paradigm for wood decay fungi.</title>
        <authorList>
            <person name="Riley R."/>
            <person name="Salamov A.A."/>
            <person name="Brown D.W."/>
            <person name="Nagy L.G."/>
            <person name="Floudas D."/>
            <person name="Held B.W."/>
            <person name="Levasseur A."/>
            <person name="Lombard V."/>
            <person name="Morin E."/>
            <person name="Otillar R."/>
            <person name="Lindquist E.A."/>
            <person name="Sun H."/>
            <person name="LaButti K.M."/>
            <person name="Schmutz J."/>
            <person name="Jabbour D."/>
            <person name="Luo H."/>
            <person name="Baker S.E."/>
            <person name="Pisabarro A.G."/>
            <person name="Walton J.D."/>
            <person name="Blanchette R.A."/>
            <person name="Henrissat B."/>
            <person name="Martin F."/>
            <person name="Cullen D."/>
            <person name="Hibbett D.S."/>
            <person name="Grigoriev I.V."/>
        </authorList>
    </citation>
    <scope>NUCLEOTIDE SEQUENCE [LARGE SCALE GENOMIC DNA]</scope>
    <source>
        <strain evidence="3">FD-172 SS1</strain>
    </source>
</reference>
<dbReference type="InParanoid" id="A0A067MZR7"/>
<dbReference type="Proteomes" id="UP000027195">
    <property type="component" value="Unassembled WGS sequence"/>
</dbReference>
<accession>A0A067MZR7</accession>
<protein>
    <recommendedName>
        <fullName evidence="4">GAG-pre-integrase domain-containing protein</fullName>
    </recommendedName>
</protein>
<dbReference type="EMBL" id="KL198016">
    <property type="protein sequence ID" value="KDQ21238.1"/>
    <property type="molecule type" value="Genomic_DNA"/>
</dbReference>
<dbReference type="HOGENOM" id="CLU_2096473_0_0_1"/>